<dbReference type="EMBL" id="VHLG01000022">
    <property type="protein sequence ID" value="TPW26868.1"/>
    <property type="molecule type" value="Genomic_DNA"/>
</dbReference>
<evidence type="ECO:0000313" key="8">
    <source>
        <dbReference type="Proteomes" id="UP000318801"/>
    </source>
</evidence>
<keyword evidence="8" id="KW-1185">Reference proteome</keyword>
<sequence length="798" mass="85834">MQNEVDALVDAMTLEEQVSLLAGASFWYTAEIGRLGVAPIKVTDGPNGARGENFSGGAKSAAFPAEIALAASWDTDLVEEIGTDLGREARTKNAHVLLAPTVNMHRNPQNGRNFECFSEDPHLAARMAVAYIRGVQSQGVGATVKHFVGNECEHERRSSNSAIDEKALREIYLPPFEAAVKEADVACVMTSYNALNGIHMSQNRRLIEDILRDEWGFEGVVMSDWLGNHTTVESIVAGLDLEMPGPGRHRGEKLVTAVREGHVSAESVRRSARRIVALGHRLGADATGNLARERSEDRGETRHLIRRAGAEGTVLLTNRNNLLPLAPQRLKRLAVIGPNAARAVIHGGGSAQINAHYAVSPLEGLRAALPGVEIAHALGCHGDRFLPAIDTAVSIDFYAGLTFEGAPVLSQVGSSSAFGWFGAVAPEVDHSSFSAKLTCHYTAPETGTYDIGLMSAGLSRLFIDGEPVLEAWESWSKGESYFGHGCDERRGTIALQAGQVYTFSVEYACGDGIATTLKAIRFGLRPPSRLGSLEEACRIAEGADAVVIVTGLNEEWETESEDRRGLGLPQGQDELIAAVSAVNANTIVVVQSGSPVTMPWVDDAGAVLQQWYAGQESGNALADVLLGRQEPSGRLPEAFPRTQEDIDALTFRPEAGGTVAYMEGNMIGQRRLERQGTPPLFPFGHGLGYGDVRYRDVAGVVLDNHDVLLRVSLENCGQRDTSEVVQIYWSRPDGSGNALVGFAKIQIAAGKMTEADVILPAASFREWGSAEAGWRYFHDGRKLLIARSAEDICLALTV</sequence>
<dbReference type="GO" id="GO:0004553">
    <property type="term" value="F:hydrolase activity, hydrolyzing O-glycosyl compounds"/>
    <property type="evidence" value="ECO:0007669"/>
    <property type="project" value="InterPro"/>
</dbReference>
<dbReference type="InterPro" id="IPR011658">
    <property type="entry name" value="PA14_dom"/>
</dbReference>
<dbReference type="Pfam" id="PF01915">
    <property type="entry name" value="Glyco_hydro_3_C"/>
    <property type="match status" value="1"/>
</dbReference>
<evidence type="ECO:0000256" key="4">
    <source>
        <dbReference type="ARBA" id="ARBA00023295"/>
    </source>
</evidence>
<evidence type="ECO:0000313" key="7">
    <source>
        <dbReference type="EMBL" id="TPW26868.1"/>
    </source>
</evidence>
<dbReference type="InterPro" id="IPR019800">
    <property type="entry name" value="Glyco_hydro_3_AS"/>
</dbReference>
<dbReference type="Pfam" id="PF14310">
    <property type="entry name" value="Fn3-like"/>
    <property type="match status" value="1"/>
</dbReference>
<reference evidence="7 8" key="1">
    <citation type="submission" date="2019-06" db="EMBL/GenBank/DDBJ databases">
        <authorList>
            <person name="Li M."/>
        </authorList>
    </citation>
    <scope>NUCLEOTIDE SEQUENCE [LARGE SCALE GENOMIC DNA]</scope>
    <source>
        <strain evidence="7 8">BGMRC2036</strain>
    </source>
</reference>
<dbReference type="Pfam" id="PF07691">
    <property type="entry name" value="PA14"/>
    <property type="match status" value="1"/>
</dbReference>
<dbReference type="Gene3D" id="3.20.20.300">
    <property type="entry name" value="Glycoside hydrolase, family 3, N-terminal domain"/>
    <property type="match status" value="1"/>
</dbReference>
<dbReference type="Proteomes" id="UP000318801">
    <property type="component" value="Unassembled WGS sequence"/>
</dbReference>
<evidence type="ECO:0000256" key="5">
    <source>
        <dbReference type="RuleBase" id="RU361161"/>
    </source>
</evidence>
<dbReference type="InterPro" id="IPR013783">
    <property type="entry name" value="Ig-like_fold"/>
</dbReference>
<evidence type="ECO:0000256" key="3">
    <source>
        <dbReference type="ARBA" id="ARBA00023277"/>
    </source>
</evidence>
<dbReference type="InterPro" id="IPR036881">
    <property type="entry name" value="Glyco_hydro_3_C_sf"/>
</dbReference>
<proteinExistence type="inferred from homology"/>
<dbReference type="PANTHER" id="PTHR42715">
    <property type="entry name" value="BETA-GLUCOSIDASE"/>
    <property type="match status" value="1"/>
</dbReference>
<dbReference type="PRINTS" id="PR00133">
    <property type="entry name" value="GLHYDRLASE3"/>
</dbReference>
<evidence type="ECO:0000256" key="2">
    <source>
        <dbReference type="ARBA" id="ARBA00022801"/>
    </source>
</evidence>
<dbReference type="SUPFAM" id="SSF51445">
    <property type="entry name" value="(Trans)glycosidases"/>
    <property type="match status" value="1"/>
</dbReference>
<dbReference type="SMART" id="SM00758">
    <property type="entry name" value="PA14"/>
    <property type="match status" value="1"/>
</dbReference>
<dbReference type="InterPro" id="IPR037524">
    <property type="entry name" value="PA14/GLEYA"/>
</dbReference>
<feature type="domain" description="PA14" evidence="6">
    <location>
        <begin position="388"/>
        <end position="540"/>
    </location>
</feature>
<dbReference type="OrthoDB" id="9781691at2"/>
<gene>
    <name evidence="7" type="ORF">FJU08_21425</name>
</gene>
<protein>
    <submittedName>
        <fullName evidence="7">Glycoside hydrolase family 3 protein</fullName>
    </submittedName>
</protein>
<evidence type="ECO:0000259" key="6">
    <source>
        <dbReference type="PROSITE" id="PS51820"/>
    </source>
</evidence>
<organism evidence="7 8">
    <name type="scientific">Martelella alba</name>
    <dbReference type="NCBI Taxonomy" id="2590451"/>
    <lineage>
        <taxon>Bacteria</taxon>
        <taxon>Pseudomonadati</taxon>
        <taxon>Pseudomonadota</taxon>
        <taxon>Alphaproteobacteria</taxon>
        <taxon>Hyphomicrobiales</taxon>
        <taxon>Aurantimonadaceae</taxon>
        <taxon>Martelella</taxon>
    </lineage>
</organism>
<comment type="similarity">
    <text evidence="1 5">Belongs to the glycosyl hydrolase 3 family.</text>
</comment>
<dbReference type="PROSITE" id="PS51820">
    <property type="entry name" value="PA14"/>
    <property type="match status" value="1"/>
</dbReference>
<keyword evidence="2 5" id="KW-0378">Hydrolase</keyword>
<dbReference type="PROSITE" id="PS00775">
    <property type="entry name" value="GLYCOSYL_HYDROL_F3"/>
    <property type="match status" value="1"/>
</dbReference>
<dbReference type="Gene3D" id="3.40.50.1700">
    <property type="entry name" value="Glycoside hydrolase family 3 C-terminal domain"/>
    <property type="match status" value="1"/>
</dbReference>
<dbReference type="SMART" id="SM01217">
    <property type="entry name" value="Fn3_like"/>
    <property type="match status" value="1"/>
</dbReference>
<dbReference type="RefSeq" id="WP_141151095.1">
    <property type="nucleotide sequence ID" value="NZ_VHLG01000022.1"/>
</dbReference>
<accession>A0A506U082</accession>
<keyword evidence="4 5" id="KW-0326">Glycosidase</keyword>
<name>A0A506U082_9HYPH</name>
<dbReference type="Gene3D" id="2.60.40.10">
    <property type="entry name" value="Immunoglobulins"/>
    <property type="match status" value="1"/>
</dbReference>
<evidence type="ECO:0000256" key="1">
    <source>
        <dbReference type="ARBA" id="ARBA00005336"/>
    </source>
</evidence>
<dbReference type="InterPro" id="IPR017853">
    <property type="entry name" value="GH"/>
</dbReference>
<dbReference type="InterPro" id="IPR036962">
    <property type="entry name" value="Glyco_hydro_3_N_sf"/>
</dbReference>
<dbReference type="InterPro" id="IPR050288">
    <property type="entry name" value="Cellulose_deg_GH3"/>
</dbReference>
<dbReference type="GO" id="GO:0005975">
    <property type="term" value="P:carbohydrate metabolic process"/>
    <property type="evidence" value="ECO:0007669"/>
    <property type="project" value="InterPro"/>
</dbReference>
<dbReference type="Gene3D" id="2.60.120.260">
    <property type="entry name" value="Galactose-binding domain-like"/>
    <property type="match status" value="1"/>
</dbReference>
<dbReference type="InterPro" id="IPR002772">
    <property type="entry name" value="Glyco_hydro_3_C"/>
</dbReference>
<dbReference type="Pfam" id="PF00933">
    <property type="entry name" value="Glyco_hydro_3"/>
    <property type="match status" value="1"/>
</dbReference>
<dbReference type="SUPFAM" id="SSF56988">
    <property type="entry name" value="Anthrax protective antigen"/>
    <property type="match status" value="1"/>
</dbReference>
<dbReference type="InterPro" id="IPR026891">
    <property type="entry name" value="Fn3-like"/>
</dbReference>
<dbReference type="PANTHER" id="PTHR42715:SF10">
    <property type="entry name" value="BETA-GLUCOSIDASE"/>
    <property type="match status" value="1"/>
</dbReference>
<dbReference type="SUPFAM" id="SSF52279">
    <property type="entry name" value="Beta-D-glucan exohydrolase, C-terminal domain"/>
    <property type="match status" value="1"/>
</dbReference>
<dbReference type="AlphaFoldDB" id="A0A506U082"/>
<comment type="caution">
    <text evidence="7">The sequence shown here is derived from an EMBL/GenBank/DDBJ whole genome shotgun (WGS) entry which is preliminary data.</text>
</comment>
<keyword evidence="3" id="KW-0119">Carbohydrate metabolism</keyword>
<dbReference type="InterPro" id="IPR001764">
    <property type="entry name" value="Glyco_hydro_3_N"/>
</dbReference>